<protein>
    <submittedName>
        <fullName evidence="3">Enoyl-CoA hydratase/isomerase family protein</fullName>
    </submittedName>
</protein>
<evidence type="ECO:0000256" key="2">
    <source>
        <dbReference type="RuleBase" id="RU003707"/>
    </source>
</evidence>
<dbReference type="Gene3D" id="3.90.226.10">
    <property type="entry name" value="2-enoyl-CoA Hydratase, Chain A, domain 1"/>
    <property type="match status" value="1"/>
</dbReference>
<keyword evidence="3" id="KW-0413">Isomerase</keyword>
<reference evidence="3 4" key="1">
    <citation type="submission" date="2019-08" db="EMBL/GenBank/DDBJ databases">
        <authorList>
            <person name="Grouzdev D."/>
            <person name="Tikhonova E."/>
            <person name="Kravchenko I."/>
        </authorList>
    </citation>
    <scope>NUCLEOTIDE SEQUENCE [LARGE SCALE GENOMIC DNA]</scope>
    <source>
        <strain evidence="3 4">59b</strain>
    </source>
</reference>
<dbReference type="RefSeq" id="WP_149235613.1">
    <property type="nucleotide sequence ID" value="NZ_JALJXJ010000029.1"/>
</dbReference>
<keyword evidence="4" id="KW-1185">Reference proteome</keyword>
<dbReference type="InterPro" id="IPR018376">
    <property type="entry name" value="Enoyl-CoA_hyd/isom_CS"/>
</dbReference>
<comment type="caution">
    <text evidence="3">The sequence shown here is derived from an EMBL/GenBank/DDBJ whole genome shotgun (WGS) entry which is preliminary data.</text>
</comment>
<proteinExistence type="inferred from homology"/>
<dbReference type="EMBL" id="VTTN01000032">
    <property type="protein sequence ID" value="KAA0586531.1"/>
    <property type="molecule type" value="Genomic_DNA"/>
</dbReference>
<dbReference type="OrthoDB" id="7957667at2"/>
<dbReference type="CDD" id="cd06558">
    <property type="entry name" value="crotonase-like"/>
    <property type="match status" value="1"/>
</dbReference>
<dbReference type="InterPro" id="IPR001753">
    <property type="entry name" value="Enoyl-CoA_hydra/iso"/>
</dbReference>
<dbReference type="Proteomes" id="UP000324927">
    <property type="component" value="Unassembled WGS sequence"/>
</dbReference>
<organism evidence="3 4">
    <name type="scientific">Azospirillum lipoferum</name>
    <dbReference type="NCBI Taxonomy" id="193"/>
    <lineage>
        <taxon>Bacteria</taxon>
        <taxon>Pseudomonadati</taxon>
        <taxon>Pseudomonadota</taxon>
        <taxon>Alphaproteobacteria</taxon>
        <taxon>Rhodospirillales</taxon>
        <taxon>Azospirillaceae</taxon>
        <taxon>Azospirillum</taxon>
    </lineage>
</organism>
<dbReference type="PANTHER" id="PTHR43802:SF1">
    <property type="entry name" value="IP11341P-RELATED"/>
    <property type="match status" value="1"/>
</dbReference>
<accession>A0A5A9FWY1</accession>
<name>A0A5A9FWY1_AZOLI</name>
<evidence type="ECO:0000313" key="3">
    <source>
        <dbReference type="EMBL" id="KAA0586531.1"/>
    </source>
</evidence>
<dbReference type="AlphaFoldDB" id="A0A5A9FWY1"/>
<dbReference type="PANTHER" id="PTHR43802">
    <property type="entry name" value="ENOYL-COA HYDRATASE"/>
    <property type="match status" value="1"/>
</dbReference>
<evidence type="ECO:0000256" key="1">
    <source>
        <dbReference type="ARBA" id="ARBA00005254"/>
    </source>
</evidence>
<evidence type="ECO:0000313" key="4">
    <source>
        <dbReference type="Proteomes" id="UP000324927"/>
    </source>
</evidence>
<dbReference type="SUPFAM" id="SSF52096">
    <property type="entry name" value="ClpP/crotonase"/>
    <property type="match status" value="1"/>
</dbReference>
<dbReference type="PROSITE" id="PS00166">
    <property type="entry name" value="ENOYL_COA_HYDRATASE"/>
    <property type="match status" value="1"/>
</dbReference>
<dbReference type="GO" id="GO:0016853">
    <property type="term" value="F:isomerase activity"/>
    <property type="evidence" value="ECO:0007669"/>
    <property type="project" value="UniProtKB-KW"/>
</dbReference>
<gene>
    <name evidence="3" type="ORF">FZ942_34845</name>
</gene>
<dbReference type="InterPro" id="IPR029045">
    <property type="entry name" value="ClpP/crotonase-like_dom_sf"/>
</dbReference>
<sequence length="254" mass="27204">MSTVTLDVAAGIGRVTLNRPERMNAIGTALLHDLHAALTEAAERPDVSVILLCGAGRAFCAGDDLKEFDQQTHDDAAIRAHIAGIQQITHDLMFGSKIVVGAVHGFAVGGGFEWLLNCDLVVASADLQAFFPEMDWGQFVTGGVTHLLPLAVGYQRAMELMLLGERQSAARLAELGLVNRVVPRETLLDTATELAAVVAGKSRFSTGRLKRLMTVDLSDLLRRALDLEAAATIEAFGNPEAAERVARFATRKSS</sequence>
<dbReference type="Pfam" id="PF00378">
    <property type="entry name" value="ECH_1"/>
    <property type="match status" value="1"/>
</dbReference>
<comment type="similarity">
    <text evidence="1 2">Belongs to the enoyl-CoA hydratase/isomerase family.</text>
</comment>